<reference evidence="2" key="1">
    <citation type="submission" date="2016-10" db="EMBL/GenBank/DDBJ databases">
        <authorList>
            <person name="Varghese N."/>
            <person name="Submissions S."/>
        </authorList>
    </citation>
    <scope>NUCLEOTIDE SEQUENCE [LARGE SCALE GENOMIC DNA]</scope>
    <source>
        <strain evidence="2">DSM 23422</strain>
    </source>
</reference>
<accession>A0A1I6PQ31</accession>
<name>A0A1I6PQ31_9RHOB</name>
<proteinExistence type="predicted"/>
<keyword evidence="2" id="KW-1185">Reference proteome</keyword>
<organism evidence="1 2">
    <name type="scientific">Sulfitobacter marinus</name>
    <dbReference type="NCBI Taxonomy" id="394264"/>
    <lineage>
        <taxon>Bacteria</taxon>
        <taxon>Pseudomonadati</taxon>
        <taxon>Pseudomonadota</taxon>
        <taxon>Alphaproteobacteria</taxon>
        <taxon>Rhodobacterales</taxon>
        <taxon>Roseobacteraceae</taxon>
        <taxon>Sulfitobacter</taxon>
    </lineage>
</organism>
<dbReference type="Proteomes" id="UP000199239">
    <property type="component" value="Unassembled WGS sequence"/>
</dbReference>
<dbReference type="EMBL" id="FPAJ01000001">
    <property type="protein sequence ID" value="SFS42294.1"/>
    <property type="molecule type" value="Genomic_DNA"/>
</dbReference>
<protein>
    <submittedName>
        <fullName evidence="1">Uncharacterized protein</fullName>
    </submittedName>
</protein>
<evidence type="ECO:0000313" key="1">
    <source>
        <dbReference type="EMBL" id="SFS42294.1"/>
    </source>
</evidence>
<dbReference type="AlphaFoldDB" id="A0A1I6PQ31"/>
<evidence type="ECO:0000313" key="2">
    <source>
        <dbReference type="Proteomes" id="UP000199239"/>
    </source>
</evidence>
<sequence length="161" mass="18436">MFVALLSRRIYFWPRFGQDWSLATRHPFFRVKVHWVPSSDRRSVLLGIFCSPHSCGPSVWRVRERKMNRFEKAGMLSGPIASTTTPRRTTDGNCLFSPSTRHNRIKSIPHIVSTKTLCGSFFARHLVRLAKIYFSTPSACGLGDFPRSRHRTEQGSKQGLN</sequence>
<gene>
    <name evidence="1" type="ORF">SAMN04488040_0280</name>
</gene>